<evidence type="ECO:0000256" key="4">
    <source>
        <dbReference type="ARBA" id="ARBA00022840"/>
    </source>
</evidence>
<dbReference type="SMART" id="SM00983">
    <property type="entry name" value="TPK_B1_binding"/>
    <property type="match status" value="1"/>
</dbReference>
<dbReference type="EMBL" id="BKZQ01000020">
    <property type="protein sequence ID" value="GER70408.1"/>
    <property type="molecule type" value="Genomic_DNA"/>
</dbReference>
<dbReference type="GO" id="GO:0009229">
    <property type="term" value="P:thiamine diphosphate biosynthetic process"/>
    <property type="evidence" value="ECO:0007669"/>
    <property type="project" value="InterPro"/>
</dbReference>
<dbReference type="SUPFAM" id="SSF63999">
    <property type="entry name" value="Thiamin pyrophosphokinase, catalytic domain"/>
    <property type="match status" value="1"/>
</dbReference>
<dbReference type="RefSeq" id="WP_151679093.1">
    <property type="nucleotide sequence ID" value="NZ_BKZP01000001.1"/>
</dbReference>
<reference evidence="7 8" key="1">
    <citation type="submission" date="2019-09" db="EMBL/GenBank/DDBJ databases">
        <title>Draft genome sequence of Bacillus sp. JC-7.</title>
        <authorList>
            <person name="Tanaka N."/>
            <person name="Shiwa Y."/>
            <person name="Fujita N."/>
            <person name="Tanasupawat S."/>
        </authorList>
    </citation>
    <scope>NUCLEOTIDE SEQUENCE [LARGE SCALE GENOMIC DNA]</scope>
    <source>
        <strain evidence="7 8">JC-7</strain>
    </source>
</reference>
<dbReference type="InterPro" id="IPR053149">
    <property type="entry name" value="TPK"/>
</dbReference>
<dbReference type="InterPro" id="IPR006282">
    <property type="entry name" value="Thi_PPkinase"/>
</dbReference>
<evidence type="ECO:0000313" key="7">
    <source>
        <dbReference type="EMBL" id="GER70408.1"/>
    </source>
</evidence>
<dbReference type="GO" id="GO:0016301">
    <property type="term" value="F:kinase activity"/>
    <property type="evidence" value="ECO:0007669"/>
    <property type="project" value="UniProtKB-KW"/>
</dbReference>
<dbReference type="Pfam" id="PF04263">
    <property type="entry name" value="TPK_catalytic"/>
    <property type="match status" value="1"/>
</dbReference>
<evidence type="ECO:0000256" key="3">
    <source>
        <dbReference type="ARBA" id="ARBA00022777"/>
    </source>
</evidence>
<dbReference type="PANTHER" id="PTHR41299">
    <property type="entry name" value="THIAMINE PYROPHOSPHOKINASE"/>
    <property type="match status" value="1"/>
</dbReference>
<dbReference type="GO" id="GO:0006772">
    <property type="term" value="P:thiamine metabolic process"/>
    <property type="evidence" value="ECO:0007669"/>
    <property type="project" value="UniProtKB-UniRule"/>
</dbReference>
<dbReference type="InterPro" id="IPR007371">
    <property type="entry name" value="TPK_catalytic"/>
</dbReference>
<feature type="domain" description="Thiamin pyrophosphokinase thiamin-binding" evidence="6">
    <location>
        <begin position="146"/>
        <end position="212"/>
    </location>
</feature>
<keyword evidence="8" id="KW-1185">Reference proteome</keyword>
<dbReference type="NCBIfam" id="TIGR01378">
    <property type="entry name" value="thi_PPkinase"/>
    <property type="match status" value="1"/>
</dbReference>
<dbReference type="SUPFAM" id="SSF63862">
    <property type="entry name" value="Thiamin pyrophosphokinase, substrate-binding domain"/>
    <property type="match status" value="1"/>
</dbReference>
<dbReference type="PANTHER" id="PTHR41299:SF1">
    <property type="entry name" value="THIAMINE PYROPHOSPHOKINASE"/>
    <property type="match status" value="1"/>
</dbReference>
<accession>A0A5J4JIW1</accession>
<keyword evidence="4" id="KW-0067">ATP-binding</keyword>
<keyword evidence="3" id="KW-0418">Kinase</keyword>
<evidence type="ECO:0000259" key="6">
    <source>
        <dbReference type="SMART" id="SM00983"/>
    </source>
</evidence>
<dbReference type="InterPro" id="IPR007373">
    <property type="entry name" value="Thiamin_PyroPKinase_B1-bd"/>
</dbReference>
<dbReference type="Proteomes" id="UP000391919">
    <property type="component" value="Unassembled WGS sequence"/>
</dbReference>
<evidence type="ECO:0000313" key="8">
    <source>
        <dbReference type="Proteomes" id="UP000391919"/>
    </source>
</evidence>
<proteinExistence type="predicted"/>
<dbReference type="Gene3D" id="3.40.50.10240">
    <property type="entry name" value="Thiamin pyrophosphokinase, catalytic domain"/>
    <property type="match status" value="1"/>
</dbReference>
<dbReference type="InterPro" id="IPR036759">
    <property type="entry name" value="TPK_catalytic_sf"/>
</dbReference>
<dbReference type="Pfam" id="PF04265">
    <property type="entry name" value="TPK_B1_binding"/>
    <property type="match status" value="1"/>
</dbReference>
<dbReference type="InterPro" id="IPR036371">
    <property type="entry name" value="TPK_B1-bd_sf"/>
</dbReference>
<dbReference type="GO" id="GO:0004788">
    <property type="term" value="F:thiamine diphosphokinase activity"/>
    <property type="evidence" value="ECO:0007669"/>
    <property type="project" value="UniProtKB-UniRule"/>
</dbReference>
<comment type="caution">
    <text evidence="7">The sequence shown here is derived from an EMBL/GenBank/DDBJ whole genome shotgun (WGS) entry which is preliminary data.</text>
</comment>
<dbReference type="CDD" id="cd07995">
    <property type="entry name" value="TPK"/>
    <property type="match status" value="1"/>
</dbReference>
<evidence type="ECO:0000256" key="5">
    <source>
        <dbReference type="NCBIfam" id="TIGR01378"/>
    </source>
</evidence>
<gene>
    <name evidence="7" type="ORF">BpJC7_17110</name>
</gene>
<evidence type="ECO:0000256" key="1">
    <source>
        <dbReference type="ARBA" id="ARBA00022679"/>
    </source>
</evidence>
<name>A0A5J4JIW1_9BACI</name>
<sequence length="218" mass="24717">MEKKIYILAGGPVENVPDLGEYANDKEAVWAGVDRGVFHLLEQGIIPRIAFGDFDSVSEAEWMMIRSRLENIRKSQPEKDETDMELALMWAISQEPETIRIFGATGGRADHAFTNILLLAHEKCLQFKGKIEIIDRKNEITMLKPGSYTIEKMESFPYVSFLPITETVENLTLSGFKYPLLNCRVERGTTLCVSNELIRDFGTFSFSSGILMMVRSHD</sequence>
<dbReference type="EC" id="2.7.6.2" evidence="5"/>
<evidence type="ECO:0000256" key="2">
    <source>
        <dbReference type="ARBA" id="ARBA00022741"/>
    </source>
</evidence>
<dbReference type="GO" id="GO:0005524">
    <property type="term" value="F:ATP binding"/>
    <property type="evidence" value="ECO:0007669"/>
    <property type="project" value="UniProtKB-KW"/>
</dbReference>
<dbReference type="AlphaFoldDB" id="A0A5J4JIW1"/>
<keyword evidence="2" id="KW-0547">Nucleotide-binding</keyword>
<keyword evidence="1" id="KW-0808">Transferase</keyword>
<protein>
    <recommendedName>
        <fullName evidence="5">Thiamine diphosphokinase</fullName>
        <ecNumber evidence="5">2.7.6.2</ecNumber>
    </recommendedName>
</protein>
<organism evidence="7 8">
    <name type="scientific">Weizmannia acidilactici</name>
    <dbReference type="NCBI Taxonomy" id="2607726"/>
    <lineage>
        <taxon>Bacteria</taxon>
        <taxon>Bacillati</taxon>
        <taxon>Bacillota</taxon>
        <taxon>Bacilli</taxon>
        <taxon>Bacillales</taxon>
        <taxon>Bacillaceae</taxon>
        <taxon>Heyndrickxia</taxon>
    </lineage>
</organism>
<dbReference type="GO" id="GO:0030975">
    <property type="term" value="F:thiamine binding"/>
    <property type="evidence" value="ECO:0007669"/>
    <property type="project" value="InterPro"/>
</dbReference>